<dbReference type="SUPFAM" id="SSF53901">
    <property type="entry name" value="Thiolase-like"/>
    <property type="match status" value="1"/>
</dbReference>
<dbReference type="InterPro" id="IPR016039">
    <property type="entry name" value="Thiolase-like"/>
</dbReference>
<dbReference type="AlphaFoldDB" id="A0A0F7KVX5"/>
<dbReference type="KEGG" id="aay:WYH_01874"/>
<reference evidence="2" key="1">
    <citation type="submission" date="2015-05" db="EMBL/GenBank/DDBJ databases">
        <title>The complete genome of Altererythrobacter atlanticus strain 26DY36.</title>
        <authorList>
            <person name="Wu Y.-H."/>
            <person name="Cheng H."/>
            <person name="Wu X.-W."/>
        </authorList>
    </citation>
    <scope>NUCLEOTIDE SEQUENCE [LARGE SCALE GENOMIC DNA]</scope>
    <source>
        <strain evidence="2">26DY36</strain>
    </source>
</reference>
<dbReference type="InterPro" id="IPR055140">
    <property type="entry name" value="Thiolase_C_2"/>
</dbReference>
<accession>A0A0F7KVX5</accession>
<proteinExistence type="predicted"/>
<evidence type="ECO:0000313" key="3">
    <source>
        <dbReference type="Proteomes" id="UP000034392"/>
    </source>
</evidence>
<dbReference type="PATRIC" id="fig|1267766.3.peg.1895"/>
<dbReference type="OrthoDB" id="9790314at2"/>
<dbReference type="PANTHER" id="PTHR42870:SF1">
    <property type="entry name" value="NON-SPECIFIC LIPID-TRANSFER PROTEIN-LIKE 2"/>
    <property type="match status" value="1"/>
</dbReference>
<dbReference type="PANTHER" id="PTHR42870">
    <property type="entry name" value="ACETYL-COA C-ACETYLTRANSFERASE"/>
    <property type="match status" value="1"/>
</dbReference>
<dbReference type="RefSeq" id="WP_046903594.1">
    <property type="nucleotide sequence ID" value="NZ_JACIJL010000001.1"/>
</dbReference>
<dbReference type="Proteomes" id="UP000034392">
    <property type="component" value="Chromosome"/>
</dbReference>
<name>A0A0F7KVX5_9SPHN</name>
<dbReference type="STRING" id="1267766.WYH_01874"/>
<dbReference type="PIRSF" id="PIRSF000429">
    <property type="entry name" value="Ac-CoA_Ac_transf"/>
    <property type="match status" value="1"/>
</dbReference>
<evidence type="ECO:0000259" key="1">
    <source>
        <dbReference type="Pfam" id="PF22691"/>
    </source>
</evidence>
<evidence type="ECO:0000313" key="2">
    <source>
        <dbReference type="EMBL" id="AKH42910.1"/>
    </source>
</evidence>
<dbReference type="CDD" id="cd00829">
    <property type="entry name" value="SCP-x_thiolase"/>
    <property type="match status" value="1"/>
</dbReference>
<feature type="domain" description="Thiolase C-terminal" evidence="1">
    <location>
        <begin position="246"/>
        <end position="379"/>
    </location>
</feature>
<organism evidence="2 3">
    <name type="scientific">Croceibacterium atlanticum</name>
    <dbReference type="NCBI Taxonomy" id="1267766"/>
    <lineage>
        <taxon>Bacteria</taxon>
        <taxon>Pseudomonadati</taxon>
        <taxon>Pseudomonadota</taxon>
        <taxon>Alphaproteobacteria</taxon>
        <taxon>Sphingomonadales</taxon>
        <taxon>Erythrobacteraceae</taxon>
        <taxon>Croceibacterium</taxon>
    </lineage>
</organism>
<protein>
    <submittedName>
        <fullName evidence="2">Thiolase</fullName>
    </submittedName>
</protein>
<gene>
    <name evidence="2" type="ORF">WYH_01874</name>
</gene>
<dbReference type="GO" id="GO:0003988">
    <property type="term" value="F:acetyl-CoA C-acyltransferase activity"/>
    <property type="evidence" value="ECO:0007669"/>
    <property type="project" value="UniProtKB-ARBA"/>
</dbReference>
<sequence length="384" mass="40002">MRMDCAIVGIGQSEVARKSEMTSVELGLRAAVAAIADAGLNKSDIDGVITQQVRTNPQANNSSLLAQRLGITPHYVNETSLSGGAPAAMIANAVAAIRAGLCTTVLCTSGGGEQPLSREGKGWGRLSTGWEDFMNPFGAGAAPVSYALGAMRHMHLYGTTSRQFGAVAVACRKHAALNPDAVMRKPMTIEDHQASRLLADPYRLFDCCVPATGAGAVIVTSGDRARDLARLPVGIEGMGASSLFATLEHAPELATSAACGAARRAYAMAGLKPADIDVAELYDPFTSVVLVTLEDYGFCEKGEGGSFVEGGRIELGGQLPVNTHGGLLSQGHLGGIAHITEAVIQLRGDGGERQVRQARTAAVSSQCSQLGMHYTLLLANEELN</sequence>
<dbReference type="Gene3D" id="3.40.47.10">
    <property type="match status" value="1"/>
</dbReference>
<dbReference type="EMBL" id="CP011452">
    <property type="protein sequence ID" value="AKH42910.1"/>
    <property type="molecule type" value="Genomic_DNA"/>
</dbReference>
<dbReference type="InterPro" id="IPR002155">
    <property type="entry name" value="Thiolase"/>
</dbReference>
<dbReference type="Pfam" id="PF22691">
    <property type="entry name" value="Thiolase_C_1"/>
    <property type="match status" value="1"/>
</dbReference>
<keyword evidence="3" id="KW-1185">Reference proteome</keyword>